<evidence type="ECO:0000313" key="7">
    <source>
        <dbReference type="Proteomes" id="UP000241158"/>
    </source>
</evidence>
<protein>
    <submittedName>
        <fullName evidence="6">Site-specific integrase</fullName>
    </submittedName>
</protein>
<dbReference type="InterPro" id="IPR050090">
    <property type="entry name" value="Tyrosine_recombinase_XerCD"/>
</dbReference>
<evidence type="ECO:0000256" key="4">
    <source>
        <dbReference type="SAM" id="MobiDB-lite"/>
    </source>
</evidence>
<keyword evidence="1" id="KW-0229">DNA integration</keyword>
<reference evidence="7" key="1">
    <citation type="submission" date="2017-11" db="EMBL/GenBank/DDBJ databases">
        <authorList>
            <person name="Kuznetsova I."/>
            <person name="Sazanova A."/>
            <person name="Chirak E."/>
            <person name="Safronova V."/>
            <person name="Willems A."/>
        </authorList>
    </citation>
    <scope>NUCLEOTIDE SEQUENCE [LARGE SCALE GENOMIC DNA]</scope>
    <source>
        <strain evidence="7">PEPV15</strain>
    </source>
</reference>
<feature type="compositionally biased region" description="Basic and acidic residues" evidence="4">
    <location>
        <begin position="1"/>
        <end position="14"/>
    </location>
</feature>
<keyword evidence="3" id="KW-0233">DNA recombination</keyword>
<dbReference type="InterPro" id="IPR013762">
    <property type="entry name" value="Integrase-like_cat_sf"/>
</dbReference>
<feature type="domain" description="Tyr recombinase" evidence="5">
    <location>
        <begin position="261"/>
        <end position="432"/>
    </location>
</feature>
<evidence type="ECO:0000256" key="3">
    <source>
        <dbReference type="ARBA" id="ARBA00023172"/>
    </source>
</evidence>
<dbReference type="InterPro" id="IPR002104">
    <property type="entry name" value="Integrase_catalytic"/>
</dbReference>
<dbReference type="GO" id="GO:0006310">
    <property type="term" value="P:DNA recombination"/>
    <property type="evidence" value="ECO:0007669"/>
    <property type="project" value="UniProtKB-KW"/>
</dbReference>
<feature type="compositionally biased region" description="Basic and acidic residues" evidence="4">
    <location>
        <begin position="25"/>
        <end position="35"/>
    </location>
</feature>
<organism evidence="6 7">
    <name type="scientific">Phyllobacterium endophyticum</name>
    <dbReference type="NCBI Taxonomy" id="1149773"/>
    <lineage>
        <taxon>Bacteria</taxon>
        <taxon>Pseudomonadati</taxon>
        <taxon>Pseudomonadota</taxon>
        <taxon>Alphaproteobacteria</taxon>
        <taxon>Hyphomicrobiales</taxon>
        <taxon>Phyllobacteriaceae</taxon>
        <taxon>Phyllobacterium</taxon>
    </lineage>
</organism>
<dbReference type="RefSeq" id="WP_106719111.1">
    <property type="nucleotide sequence ID" value="NZ_JACHXT010000002.1"/>
</dbReference>
<dbReference type="CDD" id="cd00796">
    <property type="entry name" value="INT_Rci_Hp1_C"/>
    <property type="match status" value="1"/>
</dbReference>
<name>A0A2P7ALN1_9HYPH</name>
<dbReference type="PANTHER" id="PTHR30349:SF88">
    <property type="entry name" value="BLL1584 PROTEIN"/>
    <property type="match status" value="1"/>
</dbReference>
<feature type="region of interest" description="Disordered" evidence="4">
    <location>
        <begin position="1"/>
        <end position="35"/>
    </location>
</feature>
<keyword evidence="7" id="KW-1185">Reference proteome</keyword>
<dbReference type="Gene3D" id="1.10.150.130">
    <property type="match status" value="1"/>
</dbReference>
<dbReference type="SUPFAM" id="SSF56349">
    <property type="entry name" value="DNA breaking-rejoining enzymes"/>
    <property type="match status" value="1"/>
</dbReference>
<feature type="region of interest" description="Disordered" evidence="4">
    <location>
        <begin position="199"/>
        <end position="218"/>
    </location>
</feature>
<evidence type="ECO:0000256" key="2">
    <source>
        <dbReference type="ARBA" id="ARBA00023125"/>
    </source>
</evidence>
<dbReference type="Gene3D" id="1.10.443.10">
    <property type="entry name" value="Intergrase catalytic core"/>
    <property type="match status" value="1"/>
</dbReference>
<dbReference type="OrthoDB" id="9814722at2"/>
<gene>
    <name evidence="6" type="ORF">CU100_23765</name>
</gene>
<dbReference type="Proteomes" id="UP000241158">
    <property type="component" value="Unassembled WGS sequence"/>
</dbReference>
<dbReference type="InterPro" id="IPR010998">
    <property type="entry name" value="Integrase_recombinase_N"/>
</dbReference>
<keyword evidence="2" id="KW-0238">DNA-binding</keyword>
<evidence type="ECO:0000259" key="5">
    <source>
        <dbReference type="PROSITE" id="PS51898"/>
    </source>
</evidence>
<dbReference type="PROSITE" id="PS51898">
    <property type="entry name" value="TYR_RECOMBINASE"/>
    <property type="match status" value="1"/>
</dbReference>
<dbReference type="GO" id="GO:0003677">
    <property type="term" value="F:DNA binding"/>
    <property type="evidence" value="ECO:0007669"/>
    <property type="project" value="UniProtKB-KW"/>
</dbReference>
<dbReference type="AlphaFoldDB" id="A0A2P7ALN1"/>
<sequence>MARTIREATLDSRTARSNLKTGTKKSGEKKKSGDDIHFRTLIPGELHLGYRRHQSGVPGVWLARIYVKKMSGEKGSPYKKVVLGRADDYQDADGEKVLTFGQAQKLAYKAAEDAERESKEAAIAQEEAAKPKPLTVKDAIEDYIVFLKAHKKTGRDAERRANVLILPTLGDVAVVDLTTDQLAKWRDALAAAPARLRTRPTEDQRYKPAPATADEKRARRATVNRTLTVLKGALNRAFKLGRVNDDLAWRRVEPFSNVSAAREDFLSKEEITRFLNAADEGSGFRAIAQAALLTGCRYGELCNLNAKDFEHGRIVVRESKSGKPRRVRLTPEAVNFFTEHVAGLAKDAPMFVKSDGERWGPSHQIRPMLAACVAAKIKPVGFHQLRHTYASLSIMNGALLNAVARNLGHANTSMVEKHYGHLTDDYMDEAIRVGVPEFGITKPGKVVPFEPADRFLLNRADVVELEPDQMVVKKDRK</sequence>
<dbReference type="Pfam" id="PF00589">
    <property type="entry name" value="Phage_integrase"/>
    <property type="match status" value="1"/>
</dbReference>
<dbReference type="GO" id="GO:0015074">
    <property type="term" value="P:DNA integration"/>
    <property type="evidence" value="ECO:0007669"/>
    <property type="project" value="UniProtKB-KW"/>
</dbReference>
<proteinExistence type="predicted"/>
<comment type="caution">
    <text evidence="6">The sequence shown here is derived from an EMBL/GenBank/DDBJ whole genome shotgun (WGS) entry which is preliminary data.</text>
</comment>
<dbReference type="EMBL" id="PGGN01000006">
    <property type="protein sequence ID" value="PSH55105.1"/>
    <property type="molecule type" value="Genomic_DNA"/>
</dbReference>
<dbReference type="PANTHER" id="PTHR30349">
    <property type="entry name" value="PHAGE INTEGRASE-RELATED"/>
    <property type="match status" value="1"/>
</dbReference>
<evidence type="ECO:0000313" key="6">
    <source>
        <dbReference type="EMBL" id="PSH55105.1"/>
    </source>
</evidence>
<evidence type="ECO:0000256" key="1">
    <source>
        <dbReference type="ARBA" id="ARBA00022908"/>
    </source>
</evidence>
<accession>A0A2P7ALN1</accession>
<dbReference type="InterPro" id="IPR011010">
    <property type="entry name" value="DNA_brk_join_enz"/>
</dbReference>